<dbReference type="GO" id="GO:0006412">
    <property type="term" value="P:translation"/>
    <property type="evidence" value="ECO:0007669"/>
    <property type="project" value="InterPro"/>
</dbReference>
<name>A0A1Y1X8Z4_9FUNG</name>
<dbReference type="EMBL" id="MCFG01000101">
    <property type="protein sequence ID" value="ORX82189.1"/>
    <property type="molecule type" value="Genomic_DNA"/>
</dbReference>
<evidence type="ECO:0000256" key="4">
    <source>
        <dbReference type="RuleBase" id="RU000669"/>
    </source>
</evidence>
<dbReference type="InterPro" id="IPR022309">
    <property type="entry name" value="Ribosomal_Se8/biogenesis_NSA2"/>
</dbReference>
<protein>
    <recommendedName>
        <fullName evidence="4">40S ribosomal protein S8</fullName>
    </recommendedName>
</protein>
<keyword evidence="2 4" id="KW-0689">Ribosomal protein</keyword>
<dbReference type="PANTHER" id="PTHR10394">
    <property type="entry name" value="40S RIBOSOMAL PROTEIN S8"/>
    <property type="match status" value="1"/>
</dbReference>
<dbReference type="PROSITE" id="PS01193">
    <property type="entry name" value="RIBOSOMAL_S8E"/>
    <property type="match status" value="1"/>
</dbReference>
<dbReference type="CDD" id="cd11380">
    <property type="entry name" value="Ribosomal_S8e_like"/>
    <property type="match status" value="1"/>
</dbReference>
<keyword evidence="3 4" id="KW-0687">Ribonucleoprotein</keyword>
<dbReference type="OrthoDB" id="1703270at2759"/>
<evidence type="ECO:0000313" key="7">
    <source>
        <dbReference type="Proteomes" id="UP000193944"/>
    </source>
</evidence>
<dbReference type="GO" id="GO:0005840">
    <property type="term" value="C:ribosome"/>
    <property type="evidence" value="ECO:0007669"/>
    <property type="project" value="UniProtKB-KW"/>
</dbReference>
<gene>
    <name evidence="6" type="ORF">BCR32DRAFT_262804</name>
</gene>
<evidence type="ECO:0000256" key="3">
    <source>
        <dbReference type="ARBA" id="ARBA00023274"/>
    </source>
</evidence>
<proteinExistence type="inferred from homology"/>
<dbReference type="Proteomes" id="UP000193944">
    <property type="component" value="Unassembled WGS sequence"/>
</dbReference>
<evidence type="ECO:0000256" key="2">
    <source>
        <dbReference type="ARBA" id="ARBA00022980"/>
    </source>
</evidence>
<dbReference type="STRING" id="1754192.A0A1Y1X8Z4"/>
<dbReference type="AlphaFoldDB" id="A0A1Y1X8Z4"/>
<evidence type="ECO:0000256" key="1">
    <source>
        <dbReference type="ARBA" id="ARBA00005257"/>
    </source>
</evidence>
<organism evidence="6 7">
    <name type="scientific">Anaeromyces robustus</name>
    <dbReference type="NCBI Taxonomy" id="1754192"/>
    <lineage>
        <taxon>Eukaryota</taxon>
        <taxon>Fungi</taxon>
        <taxon>Fungi incertae sedis</taxon>
        <taxon>Chytridiomycota</taxon>
        <taxon>Chytridiomycota incertae sedis</taxon>
        <taxon>Neocallimastigomycetes</taxon>
        <taxon>Neocallimastigales</taxon>
        <taxon>Neocallimastigaceae</taxon>
        <taxon>Anaeromyces</taxon>
    </lineage>
</organism>
<dbReference type="GO" id="GO:1990904">
    <property type="term" value="C:ribonucleoprotein complex"/>
    <property type="evidence" value="ECO:0007669"/>
    <property type="project" value="UniProtKB-KW"/>
</dbReference>
<dbReference type="Pfam" id="PF01201">
    <property type="entry name" value="Ribosomal_S8e"/>
    <property type="match status" value="1"/>
</dbReference>
<sequence length="198" mass="22634">MGISRDSRHKRNATGAKRAQYRKKRKFEMGRQNSLTKLGSKKIHTIRVRGGNLKYRALRLDSGNFSWGSEAITRKARIVAVVYNASDNDLVRTNTLVKNAIVQIDATPFRQWFETHYGVVLGKKKTDEEEKKVSNHVQRKLESRKTQSKIDSNVKDQFAAGRLYACISSRPGQSGRADGYILEGKELDFYVRKIKSKK</sequence>
<dbReference type="InterPro" id="IPR001047">
    <property type="entry name" value="Ribosomal_eS8"/>
</dbReference>
<dbReference type="InterPro" id="IPR018283">
    <property type="entry name" value="Ribosomal_eS8_CS"/>
</dbReference>
<comment type="similarity">
    <text evidence="1 4">Belongs to the eukaryotic ribosomal protein eS8 family.</text>
</comment>
<dbReference type="Gene3D" id="3.10.290.70">
    <property type="match status" value="2"/>
</dbReference>
<feature type="region of interest" description="Disordered" evidence="5">
    <location>
        <begin position="1"/>
        <end position="25"/>
    </location>
</feature>
<accession>A0A1Y1X8Z4</accession>
<keyword evidence="7" id="KW-1185">Reference proteome</keyword>
<evidence type="ECO:0000256" key="5">
    <source>
        <dbReference type="SAM" id="MobiDB-lite"/>
    </source>
</evidence>
<reference evidence="6 7" key="1">
    <citation type="submission" date="2016-08" db="EMBL/GenBank/DDBJ databases">
        <title>A Parts List for Fungal Cellulosomes Revealed by Comparative Genomics.</title>
        <authorList>
            <consortium name="DOE Joint Genome Institute"/>
            <person name="Haitjema C.H."/>
            <person name="Gilmore S.P."/>
            <person name="Henske J.K."/>
            <person name="Solomon K.V."/>
            <person name="De Groot R."/>
            <person name="Kuo A."/>
            <person name="Mondo S.J."/>
            <person name="Salamov A.A."/>
            <person name="Labutti K."/>
            <person name="Zhao Z."/>
            <person name="Chiniquy J."/>
            <person name="Barry K."/>
            <person name="Brewer H.M."/>
            <person name="Purvine S.O."/>
            <person name="Wright A.T."/>
            <person name="Boxma B."/>
            <person name="Van Alen T."/>
            <person name="Hackstein J.H."/>
            <person name="Baker S.E."/>
            <person name="Grigoriev I.V."/>
            <person name="O'Malley M.A."/>
        </authorList>
    </citation>
    <scope>NUCLEOTIDE SEQUENCE [LARGE SCALE GENOMIC DNA]</scope>
    <source>
        <strain evidence="6 7">S4</strain>
    </source>
</reference>
<evidence type="ECO:0000313" key="6">
    <source>
        <dbReference type="EMBL" id="ORX82189.1"/>
    </source>
</evidence>
<dbReference type="NCBIfam" id="TIGR00307">
    <property type="entry name" value="eS8"/>
    <property type="match status" value="1"/>
</dbReference>
<dbReference type="GO" id="GO:0003735">
    <property type="term" value="F:structural constituent of ribosome"/>
    <property type="evidence" value="ECO:0007669"/>
    <property type="project" value="InterPro"/>
</dbReference>
<reference evidence="6 7" key="2">
    <citation type="submission" date="2016-08" db="EMBL/GenBank/DDBJ databases">
        <title>Pervasive Adenine N6-methylation of Active Genes in Fungi.</title>
        <authorList>
            <consortium name="DOE Joint Genome Institute"/>
            <person name="Mondo S.J."/>
            <person name="Dannebaum R.O."/>
            <person name="Kuo R.C."/>
            <person name="Labutti K."/>
            <person name="Haridas S."/>
            <person name="Kuo A."/>
            <person name="Salamov A."/>
            <person name="Ahrendt S.R."/>
            <person name="Lipzen A."/>
            <person name="Sullivan W."/>
            <person name="Andreopoulos W.B."/>
            <person name="Clum A."/>
            <person name="Lindquist E."/>
            <person name="Daum C."/>
            <person name="Ramamoorthy G.K."/>
            <person name="Gryganskyi A."/>
            <person name="Culley D."/>
            <person name="Magnuson J.K."/>
            <person name="James T.Y."/>
            <person name="O'Malley M.A."/>
            <person name="Stajich J.E."/>
            <person name="Spatafora J.W."/>
            <person name="Visel A."/>
            <person name="Grigoriev I.V."/>
        </authorList>
    </citation>
    <scope>NUCLEOTIDE SEQUENCE [LARGE SCALE GENOMIC DNA]</scope>
    <source>
        <strain evidence="6 7">S4</strain>
    </source>
</reference>
<comment type="caution">
    <text evidence="6">The sequence shown here is derived from an EMBL/GenBank/DDBJ whole genome shotgun (WGS) entry which is preliminary data.</text>
</comment>